<comment type="caution">
    <text evidence="1">The sequence shown here is derived from an EMBL/GenBank/DDBJ whole genome shotgun (WGS) entry which is preliminary data.</text>
</comment>
<evidence type="ECO:0000313" key="2">
    <source>
        <dbReference type="Proteomes" id="UP000324800"/>
    </source>
</evidence>
<evidence type="ECO:0000313" key="1">
    <source>
        <dbReference type="EMBL" id="KAA6392004.1"/>
    </source>
</evidence>
<proteinExistence type="predicted"/>
<name>A0A5J4WAL4_9EUKA</name>
<protein>
    <submittedName>
        <fullName evidence="1">Uncharacterized protein</fullName>
    </submittedName>
</protein>
<dbReference type="Proteomes" id="UP000324800">
    <property type="component" value="Unassembled WGS sequence"/>
</dbReference>
<organism evidence="1 2">
    <name type="scientific">Streblomastix strix</name>
    <dbReference type="NCBI Taxonomy" id="222440"/>
    <lineage>
        <taxon>Eukaryota</taxon>
        <taxon>Metamonada</taxon>
        <taxon>Preaxostyla</taxon>
        <taxon>Oxymonadida</taxon>
        <taxon>Streblomastigidae</taxon>
        <taxon>Streblomastix</taxon>
    </lineage>
</organism>
<sequence>MDNQQINDESVIGQISYCAKSVFVEQLHTYSDMLYQQNQQDQDRKQPNQTFSRCNFFQGLQVTTIHVLLMLGLMIPGLSLWEVTAKATLIKLPHNKEEEQLNEVIQVHCQGVTINTPVIVRFHIAQLFNFFLYRCMRPYPLEEELSQPTTQEHEAIRNTLFNMRIKIRLDSRIIVEVARITDWNNEEVLLQINKSTDKKSNSNYQQHWNFNVCRIS</sequence>
<gene>
    <name evidence="1" type="ORF">EZS28_012473</name>
</gene>
<dbReference type="EMBL" id="SNRW01002692">
    <property type="protein sequence ID" value="KAA6392004.1"/>
    <property type="molecule type" value="Genomic_DNA"/>
</dbReference>
<dbReference type="AlphaFoldDB" id="A0A5J4WAL4"/>
<accession>A0A5J4WAL4</accession>
<reference evidence="1 2" key="1">
    <citation type="submission" date="2019-03" db="EMBL/GenBank/DDBJ databases">
        <title>Single cell metagenomics reveals metabolic interactions within the superorganism composed of flagellate Streblomastix strix and complex community of Bacteroidetes bacteria on its surface.</title>
        <authorList>
            <person name="Treitli S.C."/>
            <person name="Kolisko M."/>
            <person name="Husnik F."/>
            <person name="Keeling P."/>
            <person name="Hampl V."/>
        </authorList>
    </citation>
    <scope>NUCLEOTIDE SEQUENCE [LARGE SCALE GENOMIC DNA]</scope>
    <source>
        <strain evidence="1">ST1C</strain>
    </source>
</reference>